<dbReference type="InterPro" id="IPR008893">
    <property type="entry name" value="WGR_domain"/>
</dbReference>
<dbReference type="CDD" id="cd07996">
    <property type="entry name" value="WGR_MMR_like"/>
    <property type="match status" value="1"/>
</dbReference>
<dbReference type="InterPro" id="IPR049809">
    <property type="entry name" value="YehF/YfeS-like_WGR"/>
</dbReference>
<name>A0A1Z4JSP1_LEPBY</name>
<dbReference type="SMART" id="SM00773">
    <property type="entry name" value="WGR"/>
    <property type="match status" value="1"/>
</dbReference>
<evidence type="ECO:0000259" key="1">
    <source>
        <dbReference type="PROSITE" id="PS51977"/>
    </source>
</evidence>
<dbReference type="Gene3D" id="2.20.140.10">
    <property type="entry name" value="WGR domain"/>
    <property type="match status" value="1"/>
</dbReference>
<protein>
    <recommendedName>
        <fullName evidence="1">WGR domain-containing protein</fullName>
    </recommendedName>
</protein>
<feature type="domain" description="WGR" evidence="1">
    <location>
        <begin position="1"/>
        <end position="93"/>
    </location>
</feature>
<sequence length="267" mass="30089">MTSDQFPDLSSAIASVHLICVDSRSNHNKFWQGYVLLDGTVFAKYGRVNYKGQTHSYVCGNIVEAQTKLQQIVRDKKAKGYMEAEVDRTPNQSINFEVLGKRAKSLKAQIHHLAIDAAIIHEQTSIRFNPEKGQYQTGLGAVTHQTVAHAQTALDRVLYAQESRNRQDLAQAVEAYLRLIPLPVGMSLNPTALIGNINQVETQRHVLETLKTGLDRIAEIRRQIQVELAAQVVEQTERSFWMNWGETEVAGIEIEFSDTRSDCVLWD</sequence>
<dbReference type="Proteomes" id="UP000217895">
    <property type="component" value="Plasmid Plasmid2 dna"/>
</dbReference>
<dbReference type="EMBL" id="AP018205">
    <property type="protein sequence ID" value="BAY59791.1"/>
    <property type="molecule type" value="Genomic_DNA"/>
</dbReference>
<dbReference type="Pfam" id="PF05406">
    <property type="entry name" value="WGR"/>
    <property type="match status" value="1"/>
</dbReference>
<geneLocation type="plasmid" evidence="2">
    <name>plasmid2</name>
</geneLocation>
<proteinExistence type="predicted"/>
<accession>A0A1Z4JSP1</accession>
<dbReference type="AlphaFoldDB" id="A0A1Z4JSP1"/>
<dbReference type="SUPFAM" id="SSF142921">
    <property type="entry name" value="WGR domain-like"/>
    <property type="match status" value="1"/>
</dbReference>
<evidence type="ECO:0000313" key="2">
    <source>
        <dbReference type="EMBL" id="BAY59791.1"/>
    </source>
</evidence>
<keyword evidence="3" id="KW-1185">Reference proteome</keyword>
<evidence type="ECO:0000313" key="3">
    <source>
        <dbReference type="Proteomes" id="UP000217895"/>
    </source>
</evidence>
<dbReference type="InterPro" id="IPR036930">
    <property type="entry name" value="WGR_dom_sf"/>
</dbReference>
<keyword evidence="2" id="KW-0614">Plasmid</keyword>
<reference evidence="2 3" key="1">
    <citation type="submission" date="2017-06" db="EMBL/GenBank/DDBJ databases">
        <title>Genome sequencing of cyanobaciteial culture collection at National Institute for Environmental Studies (NIES).</title>
        <authorList>
            <person name="Hirose Y."/>
            <person name="Shimura Y."/>
            <person name="Fujisawa T."/>
            <person name="Nakamura Y."/>
            <person name="Kawachi M."/>
        </authorList>
    </citation>
    <scope>NUCLEOTIDE SEQUENCE [LARGE SCALE GENOMIC DNA]</scope>
    <source>
        <strain evidence="2 3">NIES-2135</strain>
        <plasmid evidence="3">Plasmid Plasmid2 dna</plasmid>
    </source>
</reference>
<organism evidence="2 3">
    <name type="scientific">Leptolyngbya boryana NIES-2135</name>
    <dbReference type="NCBI Taxonomy" id="1973484"/>
    <lineage>
        <taxon>Bacteria</taxon>
        <taxon>Bacillati</taxon>
        <taxon>Cyanobacteriota</taxon>
        <taxon>Cyanophyceae</taxon>
        <taxon>Leptolyngbyales</taxon>
        <taxon>Leptolyngbyaceae</taxon>
        <taxon>Leptolyngbya group</taxon>
        <taxon>Leptolyngbya</taxon>
    </lineage>
</organism>
<gene>
    <name evidence="2" type="ORF">NIES2135_66680</name>
</gene>
<dbReference type="PROSITE" id="PS51977">
    <property type="entry name" value="WGR"/>
    <property type="match status" value="1"/>
</dbReference>